<sequence length="402" mass="45804">MGLLDRFFGPPTPERFARQVIDLLRSAGDPRTVQFDRENFQLRFYEDGENAGVANLTNFFAEHQQLPRKERSQHLKHIVRGLLTYLKEVPSDFEDARHDLRPIVRSRAYIELLRLQSQLEGHEGPSIPHELIGEHLCAALVYDLPESMQSVSAEQLESWGVTYYEAMEAARRNLAEVDVRVAQLGSSVFATATGDAYDASRLLMLDLIHQLDVRGAPVALVPNRDTLLIAGSDDDEGLGMIAELADSALEAPRPMNAFPVVLINDEWHTWEPAQDHPHYQRFRLLEIKSLGAEYADQKALLETIYRRDGEDVFVASYSAFQDEEERYVSYCVWGEGIDSLLPRADQVMFARREDESFIRGDWDLVQRVVGDLMVPTDAYPRRFRVREFPSEEQLSQIAAGPQ</sequence>
<dbReference type="AlphaFoldDB" id="A0A517ZG53"/>
<dbReference type="KEGG" id="mri:Mal4_58340"/>
<dbReference type="InterPro" id="IPR010838">
    <property type="entry name" value="DUF1444"/>
</dbReference>
<dbReference type="Proteomes" id="UP000320496">
    <property type="component" value="Chromosome"/>
</dbReference>
<proteinExistence type="predicted"/>
<keyword evidence="2" id="KW-1185">Reference proteome</keyword>
<evidence type="ECO:0000313" key="1">
    <source>
        <dbReference type="EMBL" id="QDU41466.1"/>
    </source>
</evidence>
<dbReference type="OrthoDB" id="259915at2"/>
<accession>A0A517ZG53</accession>
<organism evidence="1 2">
    <name type="scientific">Maioricimonas rarisocia</name>
    <dbReference type="NCBI Taxonomy" id="2528026"/>
    <lineage>
        <taxon>Bacteria</taxon>
        <taxon>Pseudomonadati</taxon>
        <taxon>Planctomycetota</taxon>
        <taxon>Planctomycetia</taxon>
        <taxon>Planctomycetales</taxon>
        <taxon>Planctomycetaceae</taxon>
        <taxon>Maioricimonas</taxon>
    </lineage>
</organism>
<dbReference type="RefSeq" id="WP_145372897.1">
    <property type="nucleotide sequence ID" value="NZ_CP036275.1"/>
</dbReference>
<reference evidence="1 2" key="1">
    <citation type="submission" date="2019-02" db="EMBL/GenBank/DDBJ databases">
        <title>Deep-cultivation of Planctomycetes and their phenomic and genomic characterization uncovers novel biology.</title>
        <authorList>
            <person name="Wiegand S."/>
            <person name="Jogler M."/>
            <person name="Boedeker C."/>
            <person name="Pinto D."/>
            <person name="Vollmers J."/>
            <person name="Rivas-Marin E."/>
            <person name="Kohn T."/>
            <person name="Peeters S.H."/>
            <person name="Heuer A."/>
            <person name="Rast P."/>
            <person name="Oberbeckmann S."/>
            <person name="Bunk B."/>
            <person name="Jeske O."/>
            <person name="Meyerdierks A."/>
            <person name="Storesund J.E."/>
            <person name="Kallscheuer N."/>
            <person name="Luecker S."/>
            <person name="Lage O.M."/>
            <person name="Pohl T."/>
            <person name="Merkel B.J."/>
            <person name="Hornburger P."/>
            <person name="Mueller R.-W."/>
            <person name="Bruemmer F."/>
            <person name="Labrenz M."/>
            <person name="Spormann A.M."/>
            <person name="Op den Camp H."/>
            <person name="Overmann J."/>
            <person name="Amann R."/>
            <person name="Jetten M.S.M."/>
            <person name="Mascher T."/>
            <person name="Medema M.H."/>
            <person name="Devos D.P."/>
            <person name="Kaster A.-K."/>
            <person name="Ovreas L."/>
            <person name="Rohde M."/>
            <person name="Galperin M.Y."/>
            <person name="Jogler C."/>
        </authorList>
    </citation>
    <scope>NUCLEOTIDE SEQUENCE [LARGE SCALE GENOMIC DNA]</scope>
    <source>
        <strain evidence="1 2">Mal4</strain>
    </source>
</reference>
<evidence type="ECO:0008006" key="3">
    <source>
        <dbReference type="Google" id="ProtNLM"/>
    </source>
</evidence>
<gene>
    <name evidence="1" type="ORF">Mal4_58340</name>
</gene>
<evidence type="ECO:0000313" key="2">
    <source>
        <dbReference type="Proteomes" id="UP000320496"/>
    </source>
</evidence>
<protein>
    <recommendedName>
        <fullName evidence="3">DUF1444 family protein</fullName>
    </recommendedName>
</protein>
<dbReference type="EMBL" id="CP036275">
    <property type="protein sequence ID" value="QDU41466.1"/>
    <property type="molecule type" value="Genomic_DNA"/>
</dbReference>
<dbReference type="Pfam" id="PF07285">
    <property type="entry name" value="DUF1444"/>
    <property type="match status" value="1"/>
</dbReference>
<name>A0A517ZG53_9PLAN</name>